<dbReference type="PROSITE" id="PS50011">
    <property type="entry name" value="PROTEIN_KINASE_DOM"/>
    <property type="match status" value="1"/>
</dbReference>
<dbReference type="InterPro" id="IPR008271">
    <property type="entry name" value="Ser/Thr_kinase_AS"/>
</dbReference>
<dbReference type="InterPro" id="IPR011009">
    <property type="entry name" value="Kinase-like_dom_sf"/>
</dbReference>
<feature type="transmembrane region" description="Helical" evidence="8">
    <location>
        <begin position="416"/>
        <end position="434"/>
    </location>
</feature>
<evidence type="ECO:0000256" key="4">
    <source>
        <dbReference type="ARBA" id="ARBA00022741"/>
    </source>
</evidence>
<dbReference type="InterPro" id="IPR000719">
    <property type="entry name" value="Prot_kinase_dom"/>
</dbReference>
<protein>
    <recommendedName>
        <fullName evidence="1">non-specific serine/threonine protein kinase</fullName>
        <ecNumber evidence="1">2.7.11.1</ecNumber>
    </recommendedName>
</protein>
<dbReference type="EMBL" id="LAQT01000003">
    <property type="protein sequence ID" value="KPC54131.1"/>
    <property type="molecule type" value="Genomic_DNA"/>
</dbReference>
<feature type="transmembrane region" description="Helical" evidence="8">
    <location>
        <begin position="389"/>
        <end position="410"/>
    </location>
</feature>
<dbReference type="GO" id="GO:0005524">
    <property type="term" value="F:ATP binding"/>
    <property type="evidence" value="ECO:0007669"/>
    <property type="project" value="UniProtKB-UniRule"/>
</dbReference>
<evidence type="ECO:0000256" key="7">
    <source>
        <dbReference type="PROSITE-ProRule" id="PRU10141"/>
    </source>
</evidence>
<feature type="domain" description="Protein kinase" evidence="9">
    <location>
        <begin position="563"/>
        <end position="824"/>
    </location>
</feature>
<dbReference type="Pfam" id="PF00069">
    <property type="entry name" value="Pkinase"/>
    <property type="match status" value="1"/>
</dbReference>
<organism evidence="10 11">
    <name type="scientific">Amantichitinum ursilacus</name>
    <dbReference type="NCBI Taxonomy" id="857265"/>
    <lineage>
        <taxon>Bacteria</taxon>
        <taxon>Pseudomonadati</taxon>
        <taxon>Pseudomonadota</taxon>
        <taxon>Betaproteobacteria</taxon>
        <taxon>Neisseriales</taxon>
        <taxon>Chitinibacteraceae</taxon>
        <taxon>Amantichitinum</taxon>
    </lineage>
</organism>
<dbReference type="InterPro" id="IPR007890">
    <property type="entry name" value="CHASE2"/>
</dbReference>
<dbReference type="OrthoDB" id="9801841at2"/>
<dbReference type="Proteomes" id="UP000037939">
    <property type="component" value="Unassembled WGS sequence"/>
</dbReference>
<dbReference type="SMART" id="SM00220">
    <property type="entry name" value="S_TKc"/>
    <property type="match status" value="1"/>
</dbReference>
<dbReference type="InterPro" id="IPR017441">
    <property type="entry name" value="Protein_kinase_ATP_BS"/>
</dbReference>
<dbReference type="PATRIC" id="fig|857265.3.peg.1180"/>
<dbReference type="SUPFAM" id="SSF56112">
    <property type="entry name" value="Protein kinase-like (PK-like)"/>
    <property type="match status" value="1"/>
</dbReference>
<keyword evidence="4 7" id="KW-0547">Nucleotide-binding</keyword>
<evidence type="ECO:0000259" key="9">
    <source>
        <dbReference type="PROSITE" id="PS50011"/>
    </source>
</evidence>
<keyword evidence="2" id="KW-0723">Serine/threonine-protein kinase</keyword>
<dbReference type="PROSITE" id="PS00108">
    <property type="entry name" value="PROTEIN_KINASE_ST"/>
    <property type="match status" value="1"/>
</dbReference>
<dbReference type="SMART" id="SM01080">
    <property type="entry name" value="CHASE2"/>
    <property type="match status" value="1"/>
</dbReference>
<dbReference type="Pfam" id="PF05226">
    <property type="entry name" value="CHASE2"/>
    <property type="match status" value="1"/>
</dbReference>
<evidence type="ECO:0000313" key="10">
    <source>
        <dbReference type="EMBL" id="KPC54131.1"/>
    </source>
</evidence>
<evidence type="ECO:0000313" key="11">
    <source>
        <dbReference type="Proteomes" id="UP000037939"/>
    </source>
</evidence>
<keyword evidence="8" id="KW-0812">Transmembrane</keyword>
<evidence type="ECO:0000256" key="5">
    <source>
        <dbReference type="ARBA" id="ARBA00022777"/>
    </source>
</evidence>
<keyword evidence="6 7" id="KW-0067">ATP-binding</keyword>
<keyword evidence="3 10" id="KW-0808">Transferase</keyword>
<sequence length="838" mass="91700">MKWTLWRRDWIAALAVVLLYLLVWAVTPMVNSMENAAYDAGVRLTSRAPSSRVAVIAIDQQSLDNMGRWPWPRDIQARMIDKLAAAHVHTLVSTVYYTEPGQDRGLSYLQRIKSLHDADPGAWPPMIVPLLDEAMAALDEDHTLATSIDHAGNVLVPMLYRLGDADGNPDRSLPEFVRRTELEPQGDPAEGWPLSVTQPTLPLAPVGEAAAGVAADMQQPDSDGMVRRVPLLLRYQNQIYPSFDLLIAAHALGVPARQIRFAPGKMAQLGSVQVPLDQDAAFRPYFYDSANGTPPFSVDSFYDVYNGKISLEKYRDKIVLIGAVAPGIGNNFVTPVSSAMPPVLLGAQIISALLQQHYFVSPAWTHYLQLAVLALVAAYLTLALPRLNAAVAAGLSAVAVAALLGAQFVLMTQAMLWVPLMGPVALLAAGYLVITSKRYLLSEAREQQSAAESAESNRMLGLALQGQGQLDMAFDKLRRVPMSDDMMSVLNNLALDFERKRQFNKAEAVYRAMSQYDEHWQDLPARINRAQQLAETVLLGGTGVHGTLISADGDVTKPMLGRYQIEKELGKGAMGVVYQGRDPRIGRVVAIKTLALTQEFEADMLEEARQRFFREAETAGSLTHPNIITIYDAGEDNDLAWIAMELLQGGDLLPYTQGGKLLPLAEVASVVRKVATALAYAHGQNVVHRDIKPANIMFDRANRTVKVMDFGIARITDVNRTRTGMVLGTPSYMSPEQLLGQPLDGRSDLFSLGVTMYQMCTGRLPFEGDSMGQLMFSITHDTPRDPREFNPKVPGMLAAIIIKALAKAPDERFQTGEQLAHACARLEAGLLKRAAGNA</sequence>
<keyword evidence="8" id="KW-0472">Membrane</keyword>
<dbReference type="Gene3D" id="1.10.510.10">
    <property type="entry name" value="Transferase(Phosphotransferase) domain 1"/>
    <property type="match status" value="1"/>
</dbReference>
<comment type="caution">
    <text evidence="10">The sequence shown here is derived from an EMBL/GenBank/DDBJ whole genome shotgun (WGS) entry which is preliminary data.</text>
</comment>
<dbReference type="PROSITE" id="PS00107">
    <property type="entry name" value="PROTEIN_KINASE_ATP"/>
    <property type="match status" value="1"/>
</dbReference>
<feature type="transmembrane region" description="Helical" evidence="8">
    <location>
        <begin position="364"/>
        <end position="382"/>
    </location>
</feature>
<dbReference type="CDD" id="cd14014">
    <property type="entry name" value="STKc_PknB_like"/>
    <property type="match status" value="1"/>
</dbReference>
<proteinExistence type="predicted"/>
<accession>A0A0N0XKG0</accession>
<dbReference type="EC" id="2.7.11.1" evidence="1"/>
<evidence type="ECO:0000256" key="3">
    <source>
        <dbReference type="ARBA" id="ARBA00022679"/>
    </source>
</evidence>
<gene>
    <name evidence="10" type="primary">prkC_1</name>
    <name evidence="10" type="ORF">WG78_05760</name>
</gene>
<dbReference type="PANTHER" id="PTHR43289:SF6">
    <property type="entry name" value="SERINE_THREONINE-PROTEIN KINASE NEKL-3"/>
    <property type="match status" value="1"/>
</dbReference>
<keyword evidence="11" id="KW-1185">Reference proteome</keyword>
<feature type="binding site" evidence="7">
    <location>
        <position position="592"/>
    </location>
    <ligand>
        <name>ATP</name>
        <dbReference type="ChEBI" id="CHEBI:30616"/>
    </ligand>
</feature>
<reference evidence="10 11" key="1">
    <citation type="submission" date="2015-07" db="EMBL/GenBank/DDBJ databases">
        <title>Draft genome sequence of the Amantichitinum ursilacus IGB-41, a new chitin-degrading bacterium.</title>
        <authorList>
            <person name="Kirstahler P."/>
            <person name="Guenther M."/>
            <person name="Grumaz C."/>
            <person name="Rupp S."/>
            <person name="Zibek S."/>
            <person name="Sohn K."/>
        </authorList>
    </citation>
    <scope>NUCLEOTIDE SEQUENCE [LARGE SCALE GENOMIC DNA]</scope>
    <source>
        <strain evidence="10 11">IGB-41</strain>
    </source>
</reference>
<evidence type="ECO:0000256" key="2">
    <source>
        <dbReference type="ARBA" id="ARBA00022527"/>
    </source>
</evidence>
<dbReference type="GO" id="GO:0004674">
    <property type="term" value="F:protein serine/threonine kinase activity"/>
    <property type="evidence" value="ECO:0007669"/>
    <property type="project" value="UniProtKB-KW"/>
</dbReference>
<dbReference type="Gene3D" id="3.30.200.20">
    <property type="entry name" value="Phosphorylase Kinase, domain 1"/>
    <property type="match status" value="1"/>
</dbReference>
<evidence type="ECO:0000256" key="8">
    <source>
        <dbReference type="SAM" id="Phobius"/>
    </source>
</evidence>
<keyword evidence="8" id="KW-1133">Transmembrane helix</keyword>
<dbReference type="STRING" id="857265.WG78_05760"/>
<dbReference type="AlphaFoldDB" id="A0A0N0XKG0"/>
<evidence type="ECO:0000256" key="1">
    <source>
        <dbReference type="ARBA" id="ARBA00012513"/>
    </source>
</evidence>
<evidence type="ECO:0000256" key="6">
    <source>
        <dbReference type="ARBA" id="ARBA00022840"/>
    </source>
</evidence>
<dbReference type="FunFam" id="1.10.510.10:FF:000021">
    <property type="entry name" value="Serine/threonine protein kinase"/>
    <property type="match status" value="1"/>
</dbReference>
<keyword evidence="5 10" id="KW-0418">Kinase</keyword>
<name>A0A0N0XKG0_9NEIS</name>
<dbReference type="PANTHER" id="PTHR43289">
    <property type="entry name" value="MITOGEN-ACTIVATED PROTEIN KINASE KINASE KINASE 20-RELATED"/>
    <property type="match status" value="1"/>
</dbReference>
<dbReference type="RefSeq" id="WP_053936834.1">
    <property type="nucleotide sequence ID" value="NZ_LAQT01000003.1"/>
</dbReference>